<dbReference type="PANTHER" id="PTHR43540">
    <property type="entry name" value="PEROXYUREIDOACRYLATE/UREIDOACRYLATE AMIDOHYDROLASE-RELATED"/>
    <property type="match status" value="1"/>
</dbReference>
<proteinExistence type="inferred from homology"/>
<dbReference type="STRING" id="1302250.GCA_001313225_03254"/>
<keyword evidence="2" id="KW-0378">Hydrolase</keyword>
<dbReference type="EMBL" id="BCMG01000002">
    <property type="protein sequence ID" value="GAX00544.1"/>
    <property type="molecule type" value="Genomic_DNA"/>
</dbReference>
<dbReference type="InterPro" id="IPR000868">
    <property type="entry name" value="Isochorismatase-like_dom"/>
</dbReference>
<dbReference type="PANTHER" id="PTHR43540:SF7">
    <property type="entry name" value="ISOCHORISMATASE FAMILY PROTEIN YECD"/>
    <property type="match status" value="1"/>
</dbReference>
<reference evidence="4 5" key="1">
    <citation type="submission" date="2015-11" db="EMBL/GenBank/DDBJ databases">
        <title>Draft genome sequences of new species of the genus Lactobacillus isolated from orchardgrass silage.</title>
        <authorList>
            <person name="Tohno M."/>
            <person name="Tanizawa Y."/>
            <person name="Arita M."/>
        </authorList>
    </citation>
    <scope>NUCLEOTIDE SEQUENCE [LARGE SCALE GENOMIC DNA]</scope>
    <source>
        <strain evidence="4 5">IWT126</strain>
    </source>
</reference>
<dbReference type="SUPFAM" id="SSF52499">
    <property type="entry name" value="Isochorismatase-like hydrolases"/>
    <property type="match status" value="1"/>
</dbReference>
<gene>
    <name evidence="4" type="primary">pncA_1</name>
    <name evidence="4" type="ORF">IWT126_00559</name>
</gene>
<evidence type="ECO:0000313" key="4">
    <source>
        <dbReference type="EMBL" id="GAX00544.1"/>
    </source>
</evidence>
<feature type="domain" description="Isochorismatase-like" evidence="3">
    <location>
        <begin position="12"/>
        <end position="186"/>
    </location>
</feature>
<dbReference type="OrthoDB" id="9796485at2"/>
<evidence type="ECO:0000256" key="2">
    <source>
        <dbReference type="ARBA" id="ARBA00022801"/>
    </source>
</evidence>
<protein>
    <submittedName>
        <fullName evidence="4">Isochorismatase</fullName>
    </submittedName>
</protein>
<evidence type="ECO:0000256" key="1">
    <source>
        <dbReference type="ARBA" id="ARBA00006336"/>
    </source>
</evidence>
<evidence type="ECO:0000259" key="3">
    <source>
        <dbReference type="Pfam" id="PF00857"/>
    </source>
</evidence>
<dbReference type="Gene3D" id="3.40.50.850">
    <property type="entry name" value="Isochorismatase-like"/>
    <property type="match status" value="1"/>
</dbReference>
<dbReference type="AlphaFoldDB" id="A0A1Z5IFG8"/>
<keyword evidence="5" id="KW-1185">Reference proteome</keyword>
<comment type="caution">
    <text evidence="4">The sequence shown here is derived from an EMBL/GenBank/DDBJ whole genome shotgun (WGS) entry which is preliminary data.</text>
</comment>
<dbReference type="GO" id="GO:0016787">
    <property type="term" value="F:hydrolase activity"/>
    <property type="evidence" value="ECO:0007669"/>
    <property type="project" value="UniProtKB-KW"/>
</dbReference>
<dbReference type="InterPro" id="IPR050272">
    <property type="entry name" value="Isochorismatase-like_hydrls"/>
</dbReference>
<evidence type="ECO:0000313" key="5">
    <source>
        <dbReference type="Proteomes" id="UP000198402"/>
    </source>
</evidence>
<dbReference type="Pfam" id="PF00857">
    <property type="entry name" value="Isochorismatase"/>
    <property type="match status" value="1"/>
</dbReference>
<dbReference type="Proteomes" id="UP000198402">
    <property type="component" value="Unassembled WGS sequence"/>
</dbReference>
<comment type="similarity">
    <text evidence="1">Belongs to the isochorismatase family.</text>
</comment>
<organism evidence="4 5">
    <name type="scientific">Secundilactobacillus silagei JCM 19001</name>
    <dbReference type="NCBI Taxonomy" id="1302250"/>
    <lineage>
        <taxon>Bacteria</taxon>
        <taxon>Bacillati</taxon>
        <taxon>Bacillota</taxon>
        <taxon>Bacilli</taxon>
        <taxon>Lactobacillales</taxon>
        <taxon>Lactobacillaceae</taxon>
        <taxon>Secundilactobacillus</taxon>
    </lineage>
</organism>
<name>A0A1Z5IFG8_9LACO</name>
<accession>A0A1Z5IFG8</accession>
<dbReference type="InterPro" id="IPR036380">
    <property type="entry name" value="Isochorismatase-like_sf"/>
</dbReference>
<dbReference type="CDD" id="cd00431">
    <property type="entry name" value="cysteine_hydrolases"/>
    <property type="match status" value="1"/>
</dbReference>
<dbReference type="RefSeq" id="WP_054656328.1">
    <property type="nucleotide sequence ID" value="NZ_BBFL01000019.1"/>
</dbReference>
<sequence length="194" mass="21263">MSNLPQINLAHTAFVAIDLQNNILAAKTIGPSSADQVLKVNNRLAERLTNTAALIVQVTVNVHSVQTLFPFKENDQNGSTTPNTAQLMMPIAHDPFAKNVMIINKQNPGAFFGTDLDLQLRRRGIDTIILTGVSSSNGVYATALDAYQQHYRLITVSDACADRDPESHQFFFAKIFPRVGWVTDSETLLANLPA</sequence>